<dbReference type="AlphaFoldDB" id="A0A5D3AL32"/>
<dbReference type="InterPro" id="IPR005793">
    <property type="entry name" value="Formyl_trans_C"/>
</dbReference>
<dbReference type="Pfam" id="PF00551">
    <property type="entry name" value="Formyl_trans_N"/>
    <property type="match status" value="1"/>
</dbReference>
<dbReference type="GO" id="GO:0004479">
    <property type="term" value="F:methionyl-tRNA formyltransferase activity"/>
    <property type="evidence" value="ECO:0007669"/>
    <property type="project" value="UniProtKB-EC"/>
</dbReference>
<dbReference type="InterPro" id="IPR036477">
    <property type="entry name" value="Formyl_transf_N_sf"/>
</dbReference>
<keyword evidence="3" id="KW-0808">Transferase</keyword>
<feature type="region of interest" description="Disordered" evidence="5">
    <location>
        <begin position="103"/>
        <end position="124"/>
    </location>
</feature>
<organism evidence="8 9">
    <name type="scientific">Cryptococcus floricola</name>
    <dbReference type="NCBI Taxonomy" id="2591691"/>
    <lineage>
        <taxon>Eukaryota</taxon>
        <taxon>Fungi</taxon>
        <taxon>Dikarya</taxon>
        <taxon>Basidiomycota</taxon>
        <taxon>Agaricomycotina</taxon>
        <taxon>Tremellomycetes</taxon>
        <taxon>Tremellales</taxon>
        <taxon>Cryptococcaceae</taxon>
        <taxon>Cryptococcus</taxon>
    </lineage>
</organism>
<keyword evidence="9" id="KW-1185">Reference proteome</keyword>
<name>A0A5D3AL32_9TREE</name>
<evidence type="ECO:0000259" key="6">
    <source>
        <dbReference type="Pfam" id="PF00551"/>
    </source>
</evidence>
<dbReference type="Proteomes" id="UP000322245">
    <property type="component" value="Unassembled WGS sequence"/>
</dbReference>
<dbReference type="EC" id="2.1.2.9" evidence="2"/>
<keyword evidence="4" id="KW-0648">Protein biosynthesis</keyword>
<comment type="caution">
    <text evidence="8">The sequence shown here is derived from an EMBL/GenBank/DDBJ whole genome shotgun (WGS) entry which is preliminary data.</text>
</comment>
<evidence type="ECO:0000313" key="9">
    <source>
        <dbReference type="Proteomes" id="UP000322245"/>
    </source>
</evidence>
<dbReference type="CDD" id="cd08646">
    <property type="entry name" value="FMT_core_Met-tRNA-FMT_N"/>
    <property type="match status" value="1"/>
</dbReference>
<evidence type="ECO:0000256" key="5">
    <source>
        <dbReference type="SAM" id="MobiDB-lite"/>
    </source>
</evidence>
<evidence type="ECO:0000256" key="1">
    <source>
        <dbReference type="ARBA" id="ARBA00010699"/>
    </source>
</evidence>
<sequence length="406" mass="43210">MLFPASPTAARLAKSSSWRLFSTSCASRKQDPFRILFCGSDDFSVASLQAVHNAKGNIDVVVPAERQVGRGGRKAYIPALRQYAEKHNLPLSTVPPAGLKSWSPPSHFLPSPPSPSSPSSPPDNTNILLTASFGHIIPSPLLALFAPTHRLNVHPSLLPRWRGAAPVQWTIAEGDEETGVSVQGLVGYGRGVDAGDIVGRVDGVPVPEDATYKSLLPHLALIGGDLLVDVLRQLQAGTASFTPQNPTHITLAPKITSPTAHVHFPEQTAVDIDRLHRGVGGQVPLWTTLMMGGRETTVQLLSVSVPPGGPGGPQDLSLPPGPVDPGTLLLLKTSPKDIRDRKKQLFVTCKDQTWLRVYALKTAGGKRVLGGGEFWNGLGRGVREGGVRFGGEGEMEGKGKGKEKET</sequence>
<evidence type="ECO:0000256" key="4">
    <source>
        <dbReference type="ARBA" id="ARBA00022917"/>
    </source>
</evidence>
<evidence type="ECO:0000256" key="2">
    <source>
        <dbReference type="ARBA" id="ARBA00012261"/>
    </source>
</evidence>
<dbReference type="InterPro" id="IPR011034">
    <property type="entry name" value="Formyl_transferase-like_C_sf"/>
</dbReference>
<protein>
    <recommendedName>
        <fullName evidence="2">methionyl-tRNA formyltransferase</fullName>
        <ecNumber evidence="2">2.1.2.9</ecNumber>
    </recommendedName>
</protein>
<proteinExistence type="inferred from homology"/>
<dbReference type="Gene3D" id="3.40.50.12230">
    <property type="match status" value="1"/>
</dbReference>
<dbReference type="SUPFAM" id="SSF50486">
    <property type="entry name" value="FMT C-terminal domain-like"/>
    <property type="match status" value="1"/>
</dbReference>
<reference evidence="8 9" key="1">
    <citation type="submission" date="2017-05" db="EMBL/GenBank/DDBJ databases">
        <title>The Genome Sequence of Tsuchiyaea wingfieldii DSM 27421.</title>
        <authorList>
            <person name="Cuomo C."/>
            <person name="Passer A."/>
            <person name="Billmyre B."/>
            <person name="Heitman J."/>
        </authorList>
    </citation>
    <scope>NUCLEOTIDE SEQUENCE [LARGE SCALE GENOMIC DNA]</scope>
    <source>
        <strain evidence="8 9">DSM 27421</strain>
    </source>
</reference>
<dbReference type="PANTHER" id="PTHR11138:SF5">
    <property type="entry name" value="METHIONYL-TRNA FORMYLTRANSFERASE, MITOCHONDRIAL"/>
    <property type="match status" value="1"/>
</dbReference>
<accession>A0A5D3AL32</accession>
<feature type="compositionally biased region" description="Basic and acidic residues" evidence="5">
    <location>
        <begin position="395"/>
        <end position="406"/>
    </location>
</feature>
<feature type="compositionally biased region" description="Pro residues" evidence="5">
    <location>
        <begin position="110"/>
        <end position="121"/>
    </location>
</feature>
<evidence type="ECO:0000256" key="3">
    <source>
        <dbReference type="ARBA" id="ARBA00022679"/>
    </source>
</evidence>
<evidence type="ECO:0000313" key="8">
    <source>
        <dbReference type="EMBL" id="TYJ51664.1"/>
    </source>
</evidence>
<gene>
    <name evidence="8" type="ORF">B9479_007752</name>
</gene>
<dbReference type="PANTHER" id="PTHR11138">
    <property type="entry name" value="METHIONYL-TRNA FORMYLTRANSFERASE"/>
    <property type="match status" value="1"/>
</dbReference>
<evidence type="ECO:0000259" key="7">
    <source>
        <dbReference type="Pfam" id="PF02911"/>
    </source>
</evidence>
<feature type="region of interest" description="Disordered" evidence="5">
    <location>
        <begin position="387"/>
        <end position="406"/>
    </location>
</feature>
<feature type="domain" description="Formyl transferase C-terminal" evidence="7">
    <location>
        <begin position="254"/>
        <end position="378"/>
    </location>
</feature>
<comment type="similarity">
    <text evidence="1">Belongs to the Fmt family.</text>
</comment>
<feature type="domain" description="Formyl transferase N-terminal" evidence="6">
    <location>
        <begin position="126"/>
        <end position="230"/>
    </location>
</feature>
<dbReference type="EMBL" id="NIDF01000202">
    <property type="protein sequence ID" value="TYJ51664.1"/>
    <property type="molecule type" value="Genomic_DNA"/>
</dbReference>
<dbReference type="GO" id="GO:0005739">
    <property type="term" value="C:mitochondrion"/>
    <property type="evidence" value="ECO:0007669"/>
    <property type="project" value="TreeGrafter"/>
</dbReference>
<dbReference type="SUPFAM" id="SSF53328">
    <property type="entry name" value="Formyltransferase"/>
    <property type="match status" value="1"/>
</dbReference>
<dbReference type="InterPro" id="IPR041711">
    <property type="entry name" value="Met-tRNA-FMT_N"/>
</dbReference>
<dbReference type="Pfam" id="PF02911">
    <property type="entry name" value="Formyl_trans_C"/>
    <property type="match status" value="1"/>
</dbReference>
<dbReference type="InterPro" id="IPR002376">
    <property type="entry name" value="Formyl_transf_N"/>
</dbReference>